<dbReference type="InterPro" id="IPR006311">
    <property type="entry name" value="TAT_signal"/>
</dbReference>
<accession>A0A1B2EBA9</accession>
<dbReference type="InterPro" id="IPR000639">
    <property type="entry name" value="Epox_hydrolase-like"/>
</dbReference>
<keyword evidence="1 4" id="KW-0378">Hydrolase</keyword>
<feature type="region of interest" description="Disordered" evidence="2">
    <location>
        <begin position="30"/>
        <end position="50"/>
    </location>
</feature>
<evidence type="ECO:0000259" key="3">
    <source>
        <dbReference type="Pfam" id="PF00561"/>
    </source>
</evidence>
<dbReference type="PANTHER" id="PTHR43329">
    <property type="entry name" value="EPOXIDE HYDROLASE"/>
    <property type="match status" value="1"/>
</dbReference>
<dbReference type="GO" id="GO:0016787">
    <property type="term" value="F:hydrolase activity"/>
    <property type="evidence" value="ECO:0007669"/>
    <property type="project" value="UniProtKB-KW"/>
</dbReference>
<dbReference type="OrthoDB" id="9780765at2"/>
<protein>
    <submittedName>
        <fullName evidence="4">Alpha/beta hydrolase</fullName>
    </submittedName>
</protein>
<dbReference type="PROSITE" id="PS51318">
    <property type="entry name" value="TAT"/>
    <property type="match status" value="1"/>
</dbReference>
<sequence>MSEGVNHERRRFLSLAALTAAATATFKTRSVQAQANGARGPGTNMPHGPPKQIDAGELNVGYAEAGPADGPVVLLLHGWPYDIHSFVGVTPILASAGYRVIVPYLRGYGSTRFLSDETFRNGQPSALAVDVIALMDALRIEKATLAGFDWGGRTANIVAAIWPERCRAMVSVSGYLIGSQDAGGMPLPPKAELEWWYQFYFATERGRAGYDKYRHDFARLIWQLASPKWAFDDATFERSASSFDNPDHVAIVIHNYRWRLGLVEGDPKLDDLERRLAAFPVITVPTITMEGDANGAPHPDPAAYARKFSGKYEHRLITGGIGHNLPQEAPQAFAEAVIDVDRS</sequence>
<dbReference type="AlphaFoldDB" id="A0A1B2EBA9"/>
<dbReference type="KEGG" id="moc:BB934_02720"/>
<evidence type="ECO:0000313" key="4">
    <source>
        <dbReference type="EMBL" id="ANY77266.1"/>
    </source>
</evidence>
<evidence type="ECO:0000256" key="2">
    <source>
        <dbReference type="SAM" id="MobiDB-lite"/>
    </source>
</evidence>
<gene>
    <name evidence="4" type="ORF">BB934_02720</name>
</gene>
<dbReference type="RefSeq" id="WP_099508260.1">
    <property type="nucleotide sequence ID" value="NZ_CP016616.1"/>
</dbReference>
<name>A0A1B2EBA9_9HYPH</name>
<organism evidence="4">
    <name type="scientific">Microvirga ossetica</name>
    <dbReference type="NCBI Taxonomy" id="1882682"/>
    <lineage>
        <taxon>Bacteria</taxon>
        <taxon>Pseudomonadati</taxon>
        <taxon>Pseudomonadota</taxon>
        <taxon>Alphaproteobacteria</taxon>
        <taxon>Hyphomicrobiales</taxon>
        <taxon>Methylobacteriaceae</taxon>
        <taxon>Microvirga</taxon>
    </lineage>
</organism>
<dbReference type="Pfam" id="PF00561">
    <property type="entry name" value="Abhydrolase_1"/>
    <property type="match status" value="1"/>
</dbReference>
<dbReference type="Gene3D" id="3.40.50.1820">
    <property type="entry name" value="alpha/beta hydrolase"/>
    <property type="match status" value="1"/>
</dbReference>
<dbReference type="PRINTS" id="PR00412">
    <property type="entry name" value="EPOXHYDRLASE"/>
</dbReference>
<dbReference type="SUPFAM" id="SSF53474">
    <property type="entry name" value="alpha/beta-Hydrolases"/>
    <property type="match status" value="1"/>
</dbReference>
<feature type="domain" description="AB hydrolase-1" evidence="3">
    <location>
        <begin position="71"/>
        <end position="197"/>
    </location>
</feature>
<dbReference type="EMBL" id="CP016616">
    <property type="protein sequence ID" value="ANY77266.1"/>
    <property type="molecule type" value="Genomic_DNA"/>
</dbReference>
<proteinExistence type="predicted"/>
<evidence type="ECO:0000256" key="1">
    <source>
        <dbReference type="ARBA" id="ARBA00022801"/>
    </source>
</evidence>
<reference evidence="4" key="1">
    <citation type="submission" date="2016-07" db="EMBL/GenBank/DDBJ databases">
        <title>Microvirga ossetica sp. nov. a new species of rhizobia isolated from root nodules of the legume species Vicia alpestris Steven originated from North Ossetia region in the Caucasus.</title>
        <authorList>
            <person name="Safronova V.I."/>
            <person name="Kuznetsova I.G."/>
            <person name="Sazanova A.L."/>
            <person name="Belimov A."/>
            <person name="Andronov E."/>
            <person name="Osledkin Y.S."/>
            <person name="Onishchuk O.P."/>
            <person name="Kurchak O.N."/>
            <person name="Shaposhnikov A.I."/>
            <person name="Willems A."/>
            <person name="Tikhonovich I.A."/>
        </authorList>
    </citation>
    <scope>NUCLEOTIDE SEQUENCE [LARGE SCALE GENOMIC DNA]</scope>
    <source>
        <strain evidence="4">V5/3M</strain>
    </source>
</reference>
<dbReference type="InterPro" id="IPR029058">
    <property type="entry name" value="AB_hydrolase_fold"/>
</dbReference>
<dbReference type="InterPro" id="IPR000073">
    <property type="entry name" value="AB_hydrolase_1"/>
</dbReference>